<dbReference type="FunFam" id="3.40.50.1820:FF:000024">
    <property type="entry name" value="acyl-coenzyme A thioesterase 4"/>
    <property type="match status" value="1"/>
</dbReference>
<evidence type="ECO:0000256" key="2">
    <source>
        <dbReference type="PIRSR" id="PIRSR016521-1"/>
    </source>
</evidence>
<evidence type="ECO:0000313" key="5">
    <source>
        <dbReference type="Ensembl" id="ENSSFAP00005056666.1"/>
    </source>
</evidence>
<accession>A0A672JQW4</accession>
<reference evidence="5" key="2">
    <citation type="submission" date="2025-08" db="UniProtKB">
        <authorList>
            <consortium name="Ensembl"/>
        </authorList>
    </citation>
    <scope>IDENTIFICATION</scope>
</reference>
<organism evidence="5 6">
    <name type="scientific">Salarias fasciatus</name>
    <name type="common">Jewelled blenny</name>
    <name type="synonym">Blennius fasciatus</name>
    <dbReference type="NCBI Taxonomy" id="181472"/>
    <lineage>
        <taxon>Eukaryota</taxon>
        <taxon>Metazoa</taxon>
        <taxon>Chordata</taxon>
        <taxon>Craniata</taxon>
        <taxon>Vertebrata</taxon>
        <taxon>Euteleostomi</taxon>
        <taxon>Actinopterygii</taxon>
        <taxon>Neopterygii</taxon>
        <taxon>Teleostei</taxon>
        <taxon>Neoteleostei</taxon>
        <taxon>Acanthomorphata</taxon>
        <taxon>Ovalentaria</taxon>
        <taxon>Blenniimorphae</taxon>
        <taxon>Blenniiformes</taxon>
        <taxon>Blennioidei</taxon>
        <taxon>Blenniidae</taxon>
        <taxon>Salariinae</taxon>
        <taxon>Salarias</taxon>
    </lineage>
</organism>
<protein>
    <submittedName>
        <fullName evidence="5">Acyl-coenzyme A thioesterase 5-like</fullName>
    </submittedName>
</protein>
<dbReference type="InParanoid" id="A0A672JQW4"/>
<evidence type="ECO:0000256" key="1">
    <source>
        <dbReference type="ARBA" id="ARBA00006538"/>
    </source>
</evidence>
<dbReference type="InterPro" id="IPR016662">
    <property type="entry name" value="Acyl-CoA_thioEstase_long-chain"/>
</dbReference>
<comment type="similarity">
    <text evidence="1">Belongs to the C/M/P thioester hydrolase family.</text>
</comment>
<evidence type="ECO:0000259" key="3">
    <source>
        <dbReference type="Pfam" id="PF04775"/>
    </source>
</evidence>
<dbReference type="Gene3D" id="2.60.40.2240">
    <property type="entry name" value="Acyl-CoA thioester hydrolase/BAAT N-terminal domain"/>
    <property type="match status" value="1"/>
</dbReference>
<feature type="active site" description="Charge relay system" evidence="2">
    <location>
        <position position="388"/>
    </location>
</feature>
<feature type="active site" description="Charge relay system" evidence="2">
    <location>
        <position position="259"/>
    </location>
</feature>
<proteinExistence type="inferred from homology"/>
<dbReference type="PANTHER" id="PTHR10824:SF17">
    <property type="entry name" value="ACYL-COENZYME A THIOESTERASE 6"/>
    <property type="match status" value="1"/>
</dbReference>
<dbReference type="InterPro" id="IPR029058">
    <property type="entry name" value="AB_hydrolase_fold"/>
</dbReference>
<dbReference type="GO" id="GO:0006637">
    <property type="term" value="P:acyl-CoA metabolic process"/>
    <property type="evidence" value="ECO:0007669"/>
    <property type="project" value="InterPro"/>
</dbReference>
<name>A0A672JQW4_SALFA</name>
<dbReference type="InterPro" id="IPR042490">
    <property type="entry name" value="Thio_Ohase/BAAT_N"/>
</dbReference>
<dbReference type="PANTHER" id="PTHR10824">
    <property type="entry name" value="ACYL-COENZYME A THIOESTERASE-RELATED"/>
    <property type="match status" value="1"/>
</dbReference>
<dbReference type="InterPro" id="IPR006862">
    <property type="entry name" value="Thio_Ohase/aa_AcTrfase"/>
</dbReference>
<evidence type="ECO:0000259" key="4">
    <source>
        <dbReference type="Pfam" id="PF08840"/>
    </source>
</evidence>
<dbReference type="GO" id="GO:0047617">
    <property type="term" value="F:fatty acyl-CoA hydrolase activity"/>
    <property type="evidence" value="ECO:0007669"/>
    <property type="project" value="TreeGrafter"/>
</dbReference>
<dbReference type="Pfam" id="PF08840">
    <property type="entry name" value="BAAT_C"/>
    <property type="match status" value="1"/>
</dbReference>
<evidence type="ECO:0000313" key="6">
    <source>
        <dbReference type="Proteomes" id="UP000472267"/>
    </source>
</evidence>
<dbReference type="Proteomes" id="UP000472267">
    <property type="component" value="Chromosome 18"/>
</dbReference>
<dbReference type="Pfam" id="PF04775">
    <property type="entry name" value="Bile_Hydr_Trans"/>
    <property type="match status" value="1"/>
</dbReference>
<dbReference type="SUPFAM" id="SSF53474">
    <property type="entry name" value="alpha/beta-Hydrolases"/>
    <property type="match status" value="1"/>
</dbReference>
<feature type="active site" description="Charge relay system" evidence="2">
    <location>
        <position position="354"/>
    </location>
</feature>
<feature type="domain" description="BAAT/Acyl-CoA thioester hydrolase C-terminal" evidence="4">
    <location>
        <begin position="229"/>
        <end position="438"/>
    </location>
</feature>
<sequence length="449" mass="49829">SNSVSLTLKTEKLVPLSLKEAEEFFGNMASQVRLWLLPRARCLFDEPVQVKVAGLRSRQVVTMRARSIDQKNMVFGSEATYRADERGEIDLSRDPSLSGSYVGVEPMGLLWSMRPEIPHRRFQKANSQQPHVVKFSVHEEGEGKMLAEATNERLLMKDGVSRVPVTEGNIRGVLFIPPGRGPFPALLDLYTLGGGVAEKRSALLASRGFVVLTVSLYGRSDISNETRNIHLDYFEEAIKFLRHPARSVGGKGVGVISLSKSGDLALSVASFLPGVEATVWINGCSANTAFPLFYKEKQILPPLNADLAKAEVTESGAYMCKRCLTRSSTEENKDTLVPIEQAKGHFLFVASEDDLNWDSKGFMEQMVERLKHHWKENFESVCYPGAGHYLEPPYGPYCPSSIHSLIGKPVLWGGEPGSHSAAEIHLWMKIQEFFRTHLRCDGPPAEAKL</sequence>
<dbReference type="GO" id="GO:0006631">
    <property type="term" value="P:fatty acid metabolic process"/>
    <property type="evidence" value="ECO:0007669"/>
    <property type="project" value="TreeGrafter"/>
</dbReference>
<dbReference type="InterPro" id="IPR014940">
    <property type="entry name" value="BAAT_C"/>
</dbReference>
<reference evidence="5" key="3">
    <citation type="submission" date="2025-09" db="UniProtKB">
        <authorList>
            <consortium name="Ensembl"/>
        </authorList>
    </citation>
    <scope>IDENTIFICATION</scope>
</reference>
<keyword evidence="6" id="KW-1185">Reference proteome</keyword>
<dbReference type="OMA" id="NTFMNEM"/>
<feature type="domain" description="Acyl-CoA thioester hydrolase/bile acid-CoA amino acid N-acetyltransferase" evidence="3">
    <location>
        <begin position="45"/>
        <end position="167"/>
    </location>
</feature>
<dbReference type="Gene3D" id="3.40.50.1820">
    <property type="entry name" value="alpha/beta hydrolase"/>
    <property type="match status" value="1"/>
</dbReference>
<dbReference type="AlphaFoldDB" id="A0A672JQW4"/>
<dbReference type="Ensembl" id="ENSSFAT00005058385.1">
    <property type="protein sequence ID" value="ENSSFAP00005056666.1"/>
    <property type="gene ID" value="ENSSFAG00005026781.1"/>
</dbReference>
<reference evidence="5" key="1">
    <citation type="submission" date="2019-06" db="EMBL/GenBank/DDBJ databases">
        <authorList>
            <consortium name="Wellcome Sanger Institute Data Sharing"/>
        </authorList>
    </citation>
    <scope>NUCLEOTIDE SEQUENCE [LARGE SCALE GENOMIC DNA]</scope>
</reference>
<dbReference type="PIRSF" id="PIRSF016521">
    <property type="entry name" value="Acyl-CoA_hydro"/>
    <property type="match status" value="1"/>
</dbReference>
<gene>
    <name evidence="5" type="primary">LOC115405390</name>
</gene>